<sequence length="216" mass="23774">MPFESSPLPFGRHALAPHLSAESVALHYVKHYKGHVRALNRLTEGKPESELSLEEIVLLSRPGPVLNNAAQAWNHAFFWNSLTPAGGGAPHGDLAAAIGRDFGSFDAFKERFSRAAILLFGSGWTWLVLSNGKLKIRQTRNADTPMKHGDVSLLTLDVWEHAYYTDYHHARAKYVAAFIDNLVNWGFAAANLAKGATKEFAVAEESHQMGLSRNSP</sequence>
<dbReference type="InterPro" id="IPR019832">
    <property type="entry name" value="Mn/Fe_SOD_C"/>
</dbReference>
<dbReference type="InterPro" id="IPR019831">
    <property type="entry name" value="Mn/Fe_SOD_N"/>
</dbReference>
<evidence type="ECO:0000256" key="4">
    <source>
        <dbReference type="ARBA" id="ARBA00023002"/>
    </source>
</evidence>
<dbReference type="GO" id="GO:0004784">
    <property type="term" value="F:superoxide dismutase activity"/>
    <property type="evidence" value="ECO:0007669"/>
    <property type="project" value="UniProtKB-EC"/>
</dbReference>
<dbReference type="PROSITE" id="PS00088">
    <property type="entry name" value="SOD_MN"/>
    <property type="match status" value="1"/>
</dbReference>
<dbReference type="Proteomes" id="UP001593833">
    <property type="component" value="Unassembled WGS sequence"/>
</dbReference>
<evidence type="ECO:0000259" key="6">
    <source>
        <dbReference type="Pfam" id="PF00081"/>
    </source>
</evidence>
<dbReference type="InterPro" id="IPR036324">
    <property type="entry name" value="Mn/Fe_SOD_N_sf"/>
</dbReference>
<reference evidence="8 9" key="1">
    <citation type="submission" date="2024-09" db="EMBL/GenBank/DDBJ databases">
        <authorList>
            <person name="D'Angelo T."/>
        </authorList>
    </citation>
    <scope>NUCLEOTIDE SEQUENCE [LARGE SCALE GENOMIC DNA]</scope>
    <source>
        <strain evidence="8">SAG AM-320-E07</strain>
    </source>
</reference>
<evidence type="ECO:0000256" key="3">
    <source>
        <dbReference type="ARBA" id="ARBA00022723"/>
    </source>
</evidence>
<dbReference type="InterPro" id="IPR001189">
    <property type="entry name" value="Mn/Fe_SOD"/>
</dbReference>
<dbReference type="Gene3D" id="1.10.287.990">
    <property type="entry name" value="Fe,Mn superoxide dismutase (SOD) domain"/>
    <property type="match status" value="1"/>
</dbReference>
<feature type="domain" description="Manganese/iron superoxide dismutase N-terminal" evidence="6">
    <location>
        <begin position="3"/>
        <end position="82"/>
    </location>
</feature>
<dbReference type="PANTHER" id="PTHR42769">
    <property type="entry name" value="SUPEROXIDE DISMUTASE"/>
    <property type="match status" value="1"/>
</dbReference>
<dbReference type="Pfam" id="PF02777">
    <property type="entry name" value="Sod_Fe_C"/>
    <property type="match status" value="1"/>
</dbReference>
<name>A0ABV6YLL8_UNCEI</name>
<comment type="catalytic activity">
    <reaction evidence="5">
        <text>2 superoxide + 2 H(+) = H2O2 + O2</text>
        <dbReference type="Rhea" id="RHEA:20696"/>
        <dbReference type="ChEBI" id="CHEBI:15378"/>
        <dbReference type="ChEBI" id="CHEBI:15379"/>
        <dbReference type="ChEBI" id="CHEBI:16240"/>
        <dbReference type="ChEBI" id="CHEBI:18421"/>
        <dbReference type="EC" id="1.15.1.1"/>
    </reaction>
</comment>
<comment type="similarity">
    <text evidence="1 5">Belongs to the iron/manganese superoxide dismutase family.</text>
</comment>
<evidence type="ECO:0000313" key="9">
    <source>
        <dbReference type="Proteomes" id="UP001593833"/>
    </source>
</evidence>
<gene>
    <name evidence="8" type="ORF">ACFL6M_06515</name>
</gene>
<dbReference type="PIRSF" id="PIRSF000349">
    <property type="entry name" value="SODismutase"/>
    <property type="match status" value="1"/>
</dbReference>
<keyword evidence="4 5" id="KW-0560">Oxidoreductase</keyword>
<dbReference type="EMBL" id="JBHPKH010000101">
    <property type="protein sequence ID" value="MFC1573236.1"/>
    <property type="molecule type" value="Genomic_DNA"/>
</dbReference>
<dbReference type="InterPro" id="IPR019833">
    <property type="entry name" value="Mn/Fe_SOD_BS"/>
</dbReference>
<dbReference type="Gene3D" id="3.55.40.20">
    <property type="entry name" value="Iron/manganese superoxide dismutase, C-terminal domain"/>
    <property type="match status" value="1"/>
</dbReference>
<keyword evidence="9" id="KW-1185">Reference proteome</keyword>
<evidence type="ECO:0000256" key="1">
    <source>
        <dbReference type="ARBA" id="ARBA00008714"/>
    </source>
</evidence>
<dbReference type="InterPro" id="IPR036314">
    <property type="entry name" value="SOD_C_sf"/>
</dbReference>
<dbReference type="Pfam" id="PF00081">
    <property type="entry name" value="Sod_Fe_N"/>
    <property type="match status" value="1"/>
</dbReference>
<protein>
    <recommendedName>
        <fullName evidence="2 5">Superoxide dismutase</fullName>
        <ecNumber evidence="2 5">1.15.1.1</ecNumber>
    </recommendedName>
</protein>
<proteinExistence type="inferred from homology"/>
<dbReference type="PANTHER" id="PTHR42769:SF3">
    <property type="entry name" value="SUPEROXIDE DISMUTASE [FE] 2, CHLOROPLASTIC"/>
    <property type="match status" value="1"/>
</dbReference>
<dbReference type="SUPFAM" id="SSF54719">
    <property type="entry name" value="Fe,Mn superoxide dismutase (SOD), C-terminal domain"/>
    <property type="match status" value="1"/>
</dbReference>
<dbReference type="SUPFAM" id="SSF46609">
    <property type="entry name" value="Fe,Mn superoxide dismutase (SOD), N-terminal domain"/>
    <property type="match status" value="1"/>
</dbReference>
<organism evidence="8 9">
    <name type="scientific">Eiseniibacteriota bacterium</name>
    <dbReference type="NCBI Taxonomy" id="2212470"/>
    <lineage>
        <taxon>Bacteria</taxon>
        <taxon>Candidatus Eiseniibacteriota</taxon>
    </lineage>
</organism>
<evidence type="ECO:0000256" key="2">
    <source>
        <dbReference type="ARBA" id="ARBA00012682"/>
    </source>
</evidence>
<evidence type="ECO:0000259" key="7">
    <source>
        <dbReference type="Pfam" id="PF02777"/>
    </source>
</evidence>
<accession>A0ABV6YLL8</accession>
<dbReference type="PRINTS" id="PR01703">
    <property type="entry name" value="MNSODISMTASE"/>
</dbReference>
<evidence type="ECO:0000313" key="8">
    <source>
        <dbReference type="EMBL" id="MFC1573236.1"/>
    </source>
</evidence>
<feature type="domain" description="Manganese/iron superoxide dismutase C-terminal" evidence="7">
    <location>
        <begin position="90"/>
        <end position="190"/>
    </location>
</feature>
<evidence type="ECO:0000256" key="5">
    <source>
        <dbReference type="RuleBase" id="RU000414"/>
    </source>
</evidence>
<dbReference type="EC" id="1.15.1.1" evidence="2 5"/>
<comment type="caution">
    <text evidence="8">The sequence shown here is derived from an EMBL/GenBank/DDBJ whole genome shotgun (WGS) entry which is preliminary data.</text>
</comment>
<comment type="function">
    <text evidence="5">Destroys radicals which are normally produced within the cells and which are toxic to biological systems.</text>
</comment>
<keyword evidence="3 5" id="KW-0479">Metal-binding</keyword>